<evidence type="ECO:0000256" key="6">
    <source>
        <dbReference type="ARBA" id="ARBA00023002"/>
    </source>
</evidence>
<accession>A0ABT5G8F4</accession>
<evidence type="ECO:0000256" key="3">
    <source>
        <dbReference type="ARBA" id="ARBA00022630"/>
    </source>
</evidence>
<evidence type="ECO:0000256" key="5">
    <source>
        <dbReference type="ARBA" id="ARBA00022857"/>
    </source>
</evidence>
<comment type="similarity">
    <text evidence="1">Belongs to the FMO family.</text>
</comment>
<reference evidence="7 8" key="1">
    <citation type="journal article" date="2015" name="Int. J. Syst. Evol. Microbiol.">
        <title>Streptomyces gilvifuscus sp. nov., an actinomycete that produces antibacterial compounds isolated from soil.</title>
        <authorList>
            <person name="Nguyen T.M."/>
            <person name="Kim J."/>
        </authorList>
    </citation>
    <scope>NUCLEOTIDE SEQUENCE [LARGE SCALE GENOMIC DNA]</scope>
    <source>
        <strain evidence="7 8">T113</strain>
    </source>
</reference>
<dbReference type="Pfam" id="PF00743">
    <property type="entry name" value="FMO-like"/>
    <property type="match status" value="1"/>
</dbReference>
<evidence type="ECO:0000256" key="4">
    <source>
        <dbReference type="ARBA" id="ARBA00022827"/>
    </source>
</evidence>
<dbReference type="PRINTS" id="PR00370">
    <property type="entry name" value="FMOXYGENASE"/>
</dbReference>
<dbReference type="InterPro" id="IPR000960">
    <property type="entry name" value="Flavin_mOase"/>
</dbReference>
<evidence type="ECO:0000256" key="2">
    <source>
        <dbReference type="ARBA" id="ARBA00010139"/>
    </source>
</evidence>
<name>A0ABT5G8F4_9ACTN</name>
<evidence type="ECO:0000313" key="8">
    <source>
        <dbReference type="Proteomes" id="UP001221328"/>
    </source>
</evidence>
<dbReference type="InterPro" id="IPR036188">
    <property type="entry name" value="FAD/NAD-bd_sf"/>
</dbReference>
<organism evidence="7 8">
    <name type="scientific">Streptomyces gilvifuscus</name>
    <dbReference type="NCBI Taxonomy" id="1550617"/>
    <lineage>
        <taxon>Bacteria</taxon>
        <taxon>Bacillati</taxon>
        <taxon>Actinomycetota</taxon>
        <taxon>Actinomycetes</taxon>
        <taxon>Kitasatosporales</taxon>
        <taxon>Streptomycetaceae</taxon>
        <taxon>Streptomyces</taxon>
    </lineage>
</organism>
<dbReference type="InterPro" id="IPR050346">
    <property type="entry name" value="FMO-like"/>
</dbReference>
<dbReference type="RefSeq" id="WP_272179028.1">
    <property type="nucleotide sequence ID" value="NZ_JAQOSK010000030.1"/>
</dbReference>
<proteinExistence type="inferred from homology"/>
<keyword evidence="5" id="KW-0521">NADP</keyword>
<gene>
    <name evidence="7" type="ORF">PO587_42520</name>
</gene>
<dbReference type="SUPFAM" id="SSF51905">
    <property type="entry name" value="FAD/NAD(P)-binding domain"/>
    <property type="match status" value="2"/>
</dbReference>
<dbReference type="InterPro" id="IPR020946">
    <property type="entry name" value="Flavin_mOase-like"/>
</dbReference>
<dbReference type="Gene3D" id="3.50.50.60">
    <property type="entry name" value="FAD/NAD(P)-binding domain"/>
    <property type="match status" value="1"/>
</dbReference>
<keyword evidence="8" id="KW-1185">Reference proteome</keyword>
<dbReference type="Proteomes" id="UP001221328">
    <property type="component" value="Unassembled WGS sequence"/>
</dbReference>
<keyword evidence="4" id="KW-0274">FAD</keyword>
<dbReference type="PIRSF" id="PIRSF000332">
    <property type="entry name" value="FMO"/>
    <property type="match status" value="1"/>
</dbReference>
<keyword evidence="6" id="KW-0560">Oxidoreductase</keyword>
<evidence type="ECO:0000313" key="7">
    <source>
        <dbReference type="EMBL" id="MDC2961119.1"/>
    </source>
</evidence>
<evidence type="ECO:0000256" key="1">
    <source>
        <dbReference type="ARBA" id="ARBA00009183"/>
    </source>
</evidence>
<dbReference type="EMBL" id="JAQOSK010000030">
    <property type="protein sequence ID" value="MDC2961119.1"/>
    <property type="molecule type" value="Genomic_DNA"/>
</dbReference>
<protein>
    <submittedName>
        <fullName evidence="7">NAD(P)-binding domain-containing protein</fullName>
    </submittedName>
</protein>
<comment type="similarity">
    <text evidence="2">Belongs to the FAD-binding monooxygenase family.</text>
</comment>
<comment type="caution">
    <text evidence="7">The sequence shown here is derived from an EMBL/GenBank/DDBJ whole genome shotgun (WGS) entry which is preliminary data.</text>
</comment>
<dbReference type="PANTHER" id="PTHR23023">
    <property type="entry name" value="DIMETHYLANILINE MONOOXYGENASE"/>
    <property type="match status" value="1"/>
</dbReference>
<sequence>MSPEQTGSAGREDRTDRWCIIGAGPAGLATAKNFRDAGLPFEIVERHDGLGGIWRYGEPGSVVYRSTCMISSKRLSAFRGFPMPATAQDFLGHREALAYLTDYAHANDLPGHIRYGRSVSRVERAGGAWAVTFEDGSSCLYRGVVVASGHHWDPKPARFPGRFDGRVLHSSEYRTPGVLQGKRVLIVGTGNSGTDIAVESSRVAARTLNSVRQGCHYLPKYFLGRPMDEVMEWFVRVRAPRFVHRWVRRIAIWCVFGDPSRFGLPRPSRRIMDGRLILNSELVHHVAHGAVVSKPDVAELCGDRVRFTDGSEEEVDVIVHATGFNASLPFLSPDDLPPAGPGRYPDLGLHIFHPVHDGLFVVGMIQPDSGAWWLFDDQAATVARYIGAVQRGGSAAERARARVRFHAGRRYQPPGTPGPHASLRVEHDRYARVLRRLRRDLAPAAENARGAR</sequence>
<keyword evidence="3" id="KW-0285">Flavoprotein</keyword>